<evidence type="ECO:0000256" key="5">
    <source>
        <dbReference type="ARBA" id="ARBA00023002"/>
    </source>
</evidence>
<dbReference type="Proteomes" id="UP000623269">
    <property type="component" value="Unassembled WGS sequence"/>
</dbReference>
<evidence type="ECO:0000256" key="3">
    <source>
        <dbReference type="ARBA" id="ARBA00022630"/>
    </source>
</evidence>
<dbReference type="AlphaFoldDB" id="A0A8J7KZE4"/>
<feature type="domain" description="Putative nitroreductase TM1586" evidence="6">
    <location>
        <begin position="5"/>
        <end position="226"/>
    </location>
</feature>
<evidence type="ECO:0000313" key="8">
    <source>
        <dbReference type="Proteomes" id="UP000623269"/>
    </source>
</evidence>
<organism evidence="7 8">
    <name type="scientific">Mobilitalea sibirica</name>
    <dbReference type="NCBI Taxonomy" id="1462919"/>
    <lineage>
        <taxon>Bacteria</taxon>
        <taxon>Bacillati</taxon>
        <taxon>Bacillota</taxon>
        <taxon>Clostridia</taxon>
        <taxon>Lachnospirales</taxon>
        <taxon>Lachnospiraceae</taxon>
        <taxon>Mobilitalea</taxon>
    </lineage>
</organism>
<dbReference type="SUPFAM" id="SSF55469">
    <property type="entry name" value="FMN-dependent nitroreductase-like"/>
    <property type="match status" value="2"/>
</dbReference>
<dbReference type="Gene3D" id="3.40.109.10">
    <property type="entry name" value="NADH Oxidase"/>
    <property type="match status" value="1"/>
</dbReference>
<evidence type="ECO:0000256" key="4">
    <source>
        <dbReference type="ARBA" id="ARBA00022643"/>
    </source>
</evidence>
<proteinExistence type="inferred from homology"/>
<dbReference type="Gene3D" id="3.40.109.30">
    <property type="entry name" value="putative nitroreductase (tm1586), domain 2"/>
    <property type="match status" value="1"/>
</dbReference>
<dbReference type="Pfam" id="PF14512">
    <property type="entry name" value="TM1586_NiRdase"/>
    <property type="match status" value="1"/>
</dbReference>
<sequence>MSNMNMFDTIFNRKSVHHFLQEKIEWEVIADILQFADQLPMLTDGIAVEFKLVSNIEKNQGFHGPLAIKAPYYICLSSEEVGDYLLNAGYLMQQLNLYIESKGLGSCFVGYASPGKTLKANMKYNYVVALAFGKTTEQLYRDSSEANRLPTTDLVVYKEEVSSAIHQIIEAARLAPSSYNSQPWRFVVYKNRIHVFAKKSPWLVRAFDSNKMVDMGIMMANLLLAAEELWVEASIKKLDSLQNKKFRDNEYILTLVIG</sequence>
<dbReference type="RefSeq" id="WP_197660263.1">
    <property type="nucleotide sequence ID" value="NZ_JAEAGR010000003.1"/>
</dbReference>
<dbReference type="PANTHER" id="PTHR43673:SF2">
    <property type="entry name" value="NITROREDUCTASE"/>
    <property type="match status" value="1"/>
</dbReference>
<evidence type="ECO:0000313" key="7">
    <source>
        <dbReference type="EMBL" id="MBH1940038.1"/>
    </source>
</evidence>
<protein>
    <submittedName>
        <fullName evidence="7">Nitroreductase family protein</fullName>
    </submittedName>
</protein>
<comment type="caution">
    <text evidence="7">The sequence shown here is derived from an EMBL/GenBank/DDBJ whole genome shotgun (WGS) entry which is preliminary data.</text>
</comment>
<comment type="cofactor">
    <cofactor evidence="1">
        <name>FMN</name>
        <dbReference type="ChEBI" id="CHEBI:58210"/>
    </cofactor>
</comment>
<comment type="similarity">
    <text evidence="2">Belongs to the nitroreductase family.</text>
</comment>
<keyword evidence="3" id="KW-0285">Flavoprotein</keyword>
<dbReference type="InterPro" id="IPR029478">
    <property type="entry name" value="TM1586_NiRdase"/>
</dbReference>
<evidence type="ECO:0000259" key="6">
    <source>
        <dbReference type="Pfam" id="PF14512"/>
    </source>
</evidence>
<keyword evidence="4" id="KW-0288">FMN</keyword>
<gene>
    <name evidence="7" type="ORF">I5677_03905</name>
</gene>
<keyword evidence="8" id="KW-1185">Reference proteome</keyword>
<evidence type="ECO:0000256" key="1">
    <source>
        <dbReference type="ARBA" id="ARBA00001917"/>
    </source>
</evidence>
<dbReference type="EMBL" id="JAEAGR010000003">
    <property type="protein sequence ID" value="MBH1940038.1"/>
    <property type="molecule type" value="Genomic_DNA"/>
</dbReference>
<name>A0A8J7KZE4_9FIRM</name>
<dbReference type="PANTHER" id="PTHR43673">
    <property type="entry name" value="NAD(P)H NITROREDUCTASE YDGI-RELATED"/>
    <property type="match status" value="1"/>
</dbReference>
<accession>A0A8J7KZE4</accession>
<dbReference type="InterPro" id="IPR000415">
    <property type="entry name" value="Nitroreductase-like"/>
</dbReference>
<evidence type="ECO:0000256" key="2">
    <source>
        <dbReference type="ARBA" id="ARBA00007118"/>
    </source>
</evidence>
<dbReference type="GO" id="GO:0016491">
    <property type="term" value="F:oxidoreductase activity"/>
    <property type="evidence" value="ECO:0007669"/>
    <property type="project" value="UniProtKB-KW"/>
</dbReference>
<keyword evidence="5" id="KW-0560">Oxidoreductase</keyword>
<reference evidence="7" key="1">
    <citation type="submission" date="2020-12" db="EMBL/GenBank/DDBJ databases">
        <title>M. sibirica DSM 26468T genome.</title>
        <authorList>
            <person name="Thieme N."/>
            <person name="Rettenmaier R."/>
            <person name="Zverlov V."/>
            <person name="Liebl W."/>
        </authorList>
    </citation>
    <scope>NUCLEOTIDE SEQUENCE</scope>
    <source>
        <strain evidence="7">DSM 26468</strain>
    </source>
</reference>